<dbReference type="InterPro" id="IPR007770">
    <property type="entry name" value="DMP"/>
</dbReference>
<feature type="domain" description="CCHC-type" evidence="7">
    <location>
        <begin position="247"/>
        <end position="263"/>
    </location>
</feature>
<feature type="region of interest" description="Disordered" evidence="6">
    <location>
        <begin position="273"/>
        <end position="327"/>
    </location>
</feature>
<feature type="compositionally biased region" description="Low complexity" evidence="6">
    <location>
        <begin position="190"/>
        <end position="214"/>
    </location>
</feature>
<dbReference type="EMBL" id="JACTNZ010000002">
    <property type="protein sequence ID" value="KAG5560003.1"/>
    <property type="molecule type" value="Genomic_DNA"/>
</dbReference>
<dbReference type="PANTHER" id="PTHR31621">
    <property type="entry name" value="PROTEIN DMP3"/>
    <property type="match status" value="1"/>
</dbReference>
<protein>
    <recommendedName>
        <fullName evidence="7">CCHC-type domain-containing protein</fullName>
    </recommendedName>
</protein>
<dbReference type="GO" id="GO:0003676">
    <property type="term" value="F:nucleic acid binding"/>
    <property type="evidence" value="ECO:0007669"/>
    <property type="project" value="InterPro"/>
</dbReference>
<evidence type="ECO:0000256" key="6">
    <source>
        <dbReference type="SAM" id="MobiDB-lite"/>
    </source>
</evidence>
<dbReference type="GO" id="GO:0016020">
    <property type="term" value="C:membrane"/>
    <property type="evidence" value="ECO:0007669"/>
    <property type="project" value="UniProtKB-SubCell"/>
</dbReference>
<feature type="region of interest" description="Disordered" evidence="6">
    <location>
        <begin position="180"/>
        <end position="243"/>
    </location>
</feature>
<comment type="similarity">
    <text evidence="2">Belongs to the plant DMP1 protein family.</text>
</comment>
<dbReference type="SMART" id="SM00343">
    <property type="entry name" value="ZnF_C2HC"/>
    <property type="match status" value="2"/>
</dbReference>
<evidence type="ECO:0000256" key="3">
    <source>
        <dbReference type="ARBA" id="ARBA00022692"/>
    </source>
</evidence>
<accession>A0AAV6L4N7</accession>
<dbReference type="Proteomes" id="UP000823749">
    <property type="component" value="Chromosome 2"/>
</dbReference>
<name>A0AAV6L4N7_9ERIC</name>
<feature type="domain" description="CCHC-type" evidence="7">
    <location>
        <begin position="331"/>
        <end position="347"/>
    </location>
</feature>
<reference evidence="8" key="1">
    <citation type="submission" date="2020-08" db="EMBL/GenBank/DDBJ databases">
        <title>Plant Genome Project.</title>
        <authorList>
            <person name="Zhang R.-G."/>
        </authorList>
    </citation>
    <scope>NUCLEOTIDE SEQUENCE</scope>
    <source>
        <strain evidence="8">WSP0</strain>
        <tissue evidence="8">Leaf</tissue>
    </source>
</reference>
<proteinExistence type="inferred from homology"/>
<keyword evidence="4" id="KW-1133">Transmembrane helix</keyword>
<evidence type="ECO:0000256" key="4">
    <source>
        <dbReference type="ARBA" id="ARBA00022989"/>
    </source>
</evidence>
<comment type="subcellular location">
    <subcellularLocation>
        <location evidence="1">Membrane</location>
        <topology evidence="1">Multi-pass membrane protein</topology>
    </subcellularLocation>
</comment>
<evidence type="ECO:0000313" key="9">
    <source>
        <dbReference type="Proteomes" id="UP000823749"/>
    </source>
</evidence>
<evidence type="ECO:0000313" key="8">
    <source>
        <dbReference type="EMBL" id="KAG5560003.1"/>
    </source>
</evidence>
<feature type="compositionally biased region" description="Low complexity" evidence="6">
    <location>
        <begin position="221"/>
        <end position="240"/>
    </location>
</feature>
<organism evidence="8 9">
    <name type="scientific">Rhododendron griersonianum</name>
    <dbReference type="NCBI Taxonomy" id="479676"/>
    <lineage>
        <taxon>Eukaryota</taxon>
        <taxon>Viridiplantae</taxon>
        <taxon>Streptophyta</taxon>
        <taxon>Embryophyta</taxon>
        <taxon>Tracheophyta</taxon>
        <taxon>Spermatophyta</taxon>
        <taxon>Magnoliopsida</taxon>
        <taxon>eudicotyledons</taxon>
        <taxon>Gunneridae</taxon>
        <taxon>Pentapetalae</taxon>
        <taxon>asterids</taxon>
        <taxon>Ericales</taxon>
        <taxon>Ericaceae</taxon>
        <taxon>Ericoideae</taxon>
        <taxon>Rhodoreae</taxon>
        <taxon>Rhododendron</taxon>
    </lineage>
</organism>
<dbReference type="Pfam" id="PF05078">
    <property type="entry name" value="DUF679"/>
    <property type="match status" value="1"/>
</dbReference>
<evidence type="ECO:0000256" key="5">
    <source>
        <dbReference type="ARBA" id="ARBA00023136"/>
    </source>
</evidence>
<comment type="caution">
    <text evidence="8">The sequence shown here is derived from an EMBL/GenBank/DDBJ whole genome shotgun (WGS) entry which is preliminary data.</text>
</comment>
<dbReference type="InterPro" id="IPR001878">
    <property type="entry name" value="Znf_CCHC"/>
</dbReference>
<dbReference type="GO" id="GO:0008270">
    <property type="term" value="F:zinc ion binding"/>
    <property type="evidence" value="ECO:0007669"/>
    <property type="project" value="InterPro"/>
</dbReference>
<evidence type="ECO:0000256" key="1">
    <source>
        <dbReference type="ARBA" id="ARBA00004141"/>
    </source>
</evidence>
<gene>
    <name evidence="8" type="ORF">RHGRI_003324</name>
</gene>
<evidence type="ECO:0000256" key="2">
    <source>
        <dbReference type="ARBA" id="ARBA00008707"/>
    </source>
</evidence>
<feature type="compositionally biased region" description="Low complexity" evidence="6">
    <location>
        <begin position="305"/>
        <end position="324"/>
    </location>
</feature>
<dbReference type="PANTHER" id="PTHR31621:SF66">
    <property type="entry name" value="PROTEIN DMP2"/>
    <property type="match status" value="1"/>
</dbReference>
<dbReference type="AlphaFoldDB" id="A0AAV6L4N7"/>
<keyword evidence="5" id="KW-0472">Membrane</keyword>
<feature type="compositionally biased region" description="Polar residues" evidence="6">
    <location>
        <begin position="180"/>
        <end position="189"/>
    </location>
</feature>
<feature type="compositionally biased region" description="Low complexity" evidence="6">
    <location>
        <begin position="274"/>
        <end position="298"/>
    </location>
</feature>
<dbReference type="GO" id="GO:0005737">
    <property type="term" value="C:cytoplasm"/>
    <property type="evidence" value="ECO:0007669"/>
    <property type="project" value="UniProtKB-ARBA"/>
</dbReference>
<evidence type="ECO:0000259" key="7">
    <source>
        <dbReference type="SMART" id="SM00343"/>
    </source>
</evidence>
<keyword evidence="9" id="KW-1185">Reference proteome</keyword>
<keyword evidence="3" id="KW-0812">Transmembrane</keyword>
<dbReference type="GO" id="GO:0010256">
    <property type="term" value="P:endomembrane system organization"/>
    <property type="evidence" value="ECO:0007669"/>
    <property type="project" value="TreeGrafter"/>
</dbReference>
<sequence>MAKAISSSSSSSSTTMTGKTLSGLGKLIKVLPTGTVFLFHFLSPILTKNGDCKNNINKYLTTALYCNPNGSVAKFRDVVGELILMLCPRLSVPFPERCLPCSHAPAMGLGTLRVQARRRVAPRPSLDGSNLEGTGLSESITIDELTSLLCSESIHMDFNSKASSTTGDLTVVFSTNVSTGSTSGFRGTNSGFRGRYSSRNGYRGSRSNFRSGSSTFGGGRSSSRSSGSSGAFASSGHGSTNSSDPVVCQICNKPYHTAKNCCTGSTSGFRGTNSGFRGRYSSRNGYRGSRSNFRSGSSTFGGGRSSSRSSGSSGAFASSGHGSTNSSDPVVCQICNKPYHTAKNCWY</sequence>